<keyword evidence="4" id="KW-0677">Repeat</keyword>
<dbReference type="EMBL" id="OU896715">
    <property type="protein sequence ID" value="CAG9825036.1"/>
    <property type="molecule type" value="Genomic_DNA"/>
</dbReference>
<evidence type="ECO:0000256" key="3">
    <source>
        <dbReference type="ARBA" id="ARBA00022692"/>
    </source>
</evidence>
<dbReference type="CDD" id="cd03250">
    <property type="entry name" value="ABCC_MRP_domain1"/>
    <property type="match status" value="1"/>
</dbReference>
<evidence type="ECO:0000313" key="13">
    <source>
        <dbReference type="Proteomes" id="UP001153737"/>
    </source>
</evidence>
<dbReference type="SUPFAM" id="SSF52540">
    <property type="entry name" value="P-loop containing nucleoside triphosphate hydrolases"/>
    <property type="match status" value="2"/>
</dbReference>
<feature type="transmembrane region" description="Helical" evidence="9">
    <location>
        <begin position="782"/>
        <end position="800"/>
    </location>
</feature>
<dbReference type="SMART" id="SM00382">
    <property type="entry name" value="AAA"/>
    <property type="match status" value="2"/>
</dbReference>
<dbReference type="Proteomes" id="UP001153737">
    <property type="component" value="Chromosome 9"/>
</dbReference>
<feature type="domain" description="ABC transmembrane type-1" evidence="11">
    <location>
        <begin position="683"/>
        <end position="982"/>
    </location>
</feature>
<keyword evidence="8 9" id="KW-0472">Membrane</keyword>
<name>A0A9N9SJX7_PHACE</name>
<dbReference type="FunFam" id="3.40.50.300:FF:000973">
    <property type="entry name" value="Multidrug resistance-associated protein 4"/>
    <property type="match status" value="1"/>
</dbReference>
<dbReference type="FunFam" id="1.20.1560.10:FF:000026">
    <property type="entry name" value="Multidrug resistance-associated protein lethal(2)03659"/>
    <property type="match status" value="1"/>
</dbReference>
<dbReference type="PROSITE" id="PS00211">
    <property type="entry name" value="ABC_TRANSPORTER_1"/>
    <property type="match status" value="2"/>
</dbReference>
<reference evidence="12" key="2">
    <citation type="submission" date="2022-10" db="EMBL/GenBank/DDBJ databases">
        <authorList>
            <consortium name="ENA_rothamsted_submissions"/>
            <consortium name="culmorum"/>
            <person name="King R."/>
        </authorList>
    </citation>
    <scope>NUCLEOTIDE SEQUENCE</scope>
</reference>
<proteinExistence type="predicted"/>
<dbReference type="InterPro" id="IPR027417">
    <property type="entry name" value="P-loop_NTPase"/>
</dbReference>
<keyword evidence="3 9" id="KW-0812">Transmembrane</keyword>
<evidence type="ECO:0000256" key="7">
    <source>
        <dbReference type="ARBA" id="ARBA00022989"/>
    </source>
</evidence>
<dbReference type="InterPro" id="IPR003593">
    <property type="entry name" value="AAA+_ATPase"/>
</dbReference>
<dbReference type="PANTHER" id="PTHR24223:SF448">
    <property type="entry name" value="FI20146P1-RELATED"/>
    <property type="match status" value="1"/>
</dbReference>
<evidence type="ECO:0000256" key="4">
    <source>
        <dbReference type="ARBA" id="ARBA00022737"/>
    </source>
</evidence>
<dbReference type="Pfam" id="PF00005">
    <property type="entry name" value="ABC_tran"/>
    <property type="match status" value="2"/>
</dbReference>
<dbReference type="GO" id="GO:0005524">
    <property type="term" value="F:ATP binding"/>
    <property type="evidence" value="ECO:0007669"/>
    <property type="project" value="UniProtKB-KW"/>
</dbReference>
<dbReference type="CDD" id="cd18579">
    <property type="entry name" value="ABC_6TM_ABCC_D1"/>
    <property type="match status" value="1"/>
</dbReference>
<dbReference type="CDD" id="cd03244">
    <property type="entry name" value="ABCC_MRP_domain2"/>
    <property type="match status" value="1"/>
</dbReference>
<dbReference type="InterPro" id="IPR044726">
    <property type="entry name" value="ABCC_6TM_D2"/>
</dbReference>
<protein>
    <recommendedName>
        <fullName evidence="14">Multidrug resistance-associated protein lethal(2)03659</fullName>
    </recommendedName>
</protein>
<keyword evidence="5" id="KW-0547">Nucleotide-binding</keyword>
<dbReference type="GO" id="GO:0016887">
    <property type="term" value="F:ATP hydrolysis activity"/>
    <property type="evidence" value="ECO:0007669"/>
    <property type="project" value="InterPro"/>
</dbReference>
<dbReference type="InterPro" id="IPR003439">
    <property type="entry name" value="ABC_transporter-like_ATP-bd"/>
</dbReference>
<feature type="transmembrane region" description="Helical" evidence="9">
    <location>
        <begin position="229"/>
        <end position="246"/>
    </location>
</feature>
<evidence type="ECO:0000256" key="1">
    <source>
        <dbReference type="ARBA" id="ARBA00004141"/>
    </source>
</evidence>
<gene>
    <name evidence="12" type="ORF">PHAECO_LOCUS13093</name>
</gene>
<feature type="domain" description="ABC transporter" evidence="10">
    <location>
        <begin position="1016"/>
        <end position="1245"/>
    </location>
</feature>
<dbReference type="AlphaFoldDB" id="A0A9N9SJX7"/>
<dbReference type="InterPro" id="IPR011527">
    <property type="entry name" value="ABC1_TM_dom"/>
</dbReference>
<evidence type="ECO:0000259" key="10">
    <source>
        <dbReference type="PROSITE" id="PS50893"/>
    </source>
</evidence>
<dbReference type="FunFam" id="1.20.1560.10:FF:000014">
    <property type="entry name" value="Multidrug resistance-associated protein member 4"/>
    <property type="match status" value="1"/>
</dbReference>
<dbReference type="GO" id="GO:0140359">
    <property type="term" value="F:ABC-type transporter activity"/>
    <property type="evidence" value="ECO:0007669"/>
    <property type="project" value="InterPro"/>
</dbReference>
<evidence type="ECO:0000259" key="11">
    <source>
        <dbReference type="PROSITE" id="PS50929"/>
    </source>
</evidence>
<dbReference type="PANTHER" id="PTHR24223">
    <property type="entry name" value="ATP-BINDING CASSETTE SUB-FAMILY C"/>
    <property type="match status" value="1"/>
</dbReference>
<evidence type="ECO:0000256" key="9">
    <source>
        <dbReference type="SAM" id="Phobius"/>
    </source>
</evidence>
<dbReference type="Gene3D" id="3.40.50.300">
    <property type="entry name" value="P-loop containing nucleotide triphosphate hydrolases"/>
    <property type="match status" value="2"/>
</dbReference>
<dbReference type="PROSITE" id="PS50893">
    <property type="entry name" value="ABC_TRANSPORTER_2"/>
    <property type="match status" value="2"/>
</dbReference>
<accession>A0A9N9SJX7</accession>
<evidence type="ECO:0000313" key="12">
    <source>
        <dbReference type="EMBL" id="CAG9825036.1"/>
    </source>
</evidence>
<feature type="transmembrane region" description="Helical" evidence="9">
    <location>
        <begin position="925"/>
        <end position="946"/>
    </location>
</feature>
<dbReference type="SUPFAM" id="SSF90123">
    <property type="entry name" value="ABC transporter transmembrane region"/>
    <property type="match status" value="2"/>
</dbReference>
<keyword evidence="2" id="KW-0813">Transport</keyword>
<evidence type="ECO:0000256" key="6">
    <source>
        <dbReference type="ARBA" id="ARBA00022840"/>
    </source>
</evidence>
<evidence type="ECO:0000256" key="5">
    <source>
        <dbReference type="ARBA" id="ARBA00022741"/>
    </source>
</evidence>
<dbReference type="OrthoDB" id="6500128at2759"/>
<feature type="transmembrane region" description="Helical" evidence="9">
    <location>
        <begin position="678"/>
        <end position="699"/>
    </location>
</feature>
<dbReference type="CDD" id="cd18580">
    <property type="entry name" value="ABC_6TM_ABCC_D2"/>
    <property type="match status" value="1"/>
</dbReference>
<evidence type="ECO:0000256" key="2">
    <source>
        <dbReference type="ARBA" id="ARBA00022448"/>
    </source>
</evidence>
<feature type="transmembrane region" description="Helical" evidence="9">
    <location>
        <begin position="820"/>
        <end position="850"/>
    </location>
</feature>
<evidence type="ECO:0000256" key="8">
    <source>
        <dbReference type="ARBA" id="ARBA00023136"/>
    </source>
</evidence>
<feature type="transmembrane region" description="Helical" evidence="9">
    <location>
        <begin position="952"/>
        <end position="974"/>
    </location>
</feature>
<evidence type="ECO:0008006" key="14">
    <source>
        <dbReference type="Google" id="ProtNLM"/>
    </source>
</evidence>
<sequence>MIAISHENEVCSMSRGKSAFRASYTYRLFKKSRKQALDDNDVYQVRPCLESAKLGQKLQEKWMVQQNQRDPSLLKALLSCFGKTYVLLGILQFCVRTAVIFVQPEALGKLVSYFQPGQQSISESELYKYAAIVIGLNFLITVYNHNYDQLVNEVGIKVKTAVSALVYRKSLRLGPESFSKTSTGKIVTLITKDVTAFENALTYVNDMWIGVIQTGIIAFIIYRRIGISVLVGLGFYLLIIPLQLYLGKKSSLMRVSSAKKTDERLQFTTEALSAIKTIKMYTWEDFFINKIIHLRKDELDNLAPVYYLKCIVLIVGGLASNMAFFLLLMTYIWTGNLADAQTVYFIQSCFQSLKSYISISIPYGIAQCSEVYAALNRLQEFLSTEETSQQKLNATEPKIHLNHVSVKVSGTQILKDISMEVSQGLFLVTGNVGSGKSSLLKTIIGDYPRDGHMVVDGTISYASQDPWLFPATIRQNILFGEKYNESRYKEVVRVCALKTDFSRFKNGDETILGDRGVNLSKGQQARINLARAVYRKSDVYLLDDCLSALDNKVNLYVFKKCVLEFLKDKIVVLVTHNVNHIKMVNGKNTLFIEDGTTLSLDQQKSMLDRRITYYIDDVDFNHFEEYNEDPEEEQISEEPDEKTYLLEDIDDNDTNNLYHEEKQAGKVRMAVYFKYYKFAGGILIFFLVLAVFVMCQMASSYSEKLLSQWVNTEPKLSDMIAKNLTNTTEYQETTEQRRNYLNLYCLLIVTASVLIFLRVYLLMYRSALVAARKLHKTMATSVMNSFMTFFDGHYLGNIINRFSKDLNTTDEVLPLVVYEIFRLTLAFIGIIYLIASVNLSLLLPAAPLLVKMYFVRRLYIPTGRSMKRLDAATRSPMIGYLNASLEGLTTIRAYDKQPVLVEEFDKHQDHYTSAYYMMICTTRAFGYYLDLISVSFTAAIVMKFIFIDTDSAAGDVGLAISQAMMLTGLLQWAIRYYSELENNMTAVERVLEYTDIKTEHKTEGLIRENWPTQGVIQYDRVSLTYERTNQQVLKEVSFLTFPREKIGVVGRTGAGKSSIISTLFRLYDIDGRILIDGEDIKQLSILFLRSLIAIIPQDPILFTGTIRLNIDPTSKYTDEVIWTAIEKSHIKHLVPSLDAKIAENGSNYSAGQKQLICLARALVSQNKIIVLDEATASMDPETSRLLQDTIRDNFEQCTVLTIAHRLNTVSNSDRILVVDHGEIVEFDTPSALLANQDGVFYNLMKQSGSLTE</sequence>
<feature type="transmembrane region" description="Helical" evidence="9">
    <location>
        <begin position="306"/>
        <end position="328"/>
    </location>
</feature>
<dbReference type="InterPro" id="IPR044746">
    <property type="entry name" value="ABCC_6TM_D1"/>
</dbReference>
<reference evidence="12" key="1">
    <citation type="submission" date="2022-01" db="EMBL/GenBank/DDBJ databases">
        <authorList>
            <person name="King R."/>
        </authorList>
    </citation>
    <scope>NUCLEOTIDE SEQUENCE</scope>
</reference>
<dbReference type="InterPro" id="IPR050173">
    <property type="entry name" value="ABC_transporter_C-like"/>
</dbReference>
<comment type="subcellular location">
    <subcellularLocation>
        <location evidence="1">Membrane</location>
        <topology evidence="1">Multi-pass membrane protein</topology>
    </subcellularLocation>
</comment>
<organism evidence="12 13">
    <name type="scientific">Phaedon cochleariae</name>
    <name type="common">Mustard beetle</name>
    <dbReference type="NCBI Taxonomy" id="80249"/>
    <lineage>
        <taxon>Eukaryota</taxon>
        <taxon>Metazoa</taxon>
        <taxon>Ecdysozoa</taxon>
        <taxon>Arthropoda</taxon>
        <taxon>Hexapoda</taxon>
        <taxon>Insecta</taxon>
        <taxon>Pterygota</taxon>
        <taxon>Neoptera</taxon>
        <taxon>Endopterygota</taxon>
        <taxon>Coleoptera</taxon>
        <taxon>Polyphaga</taxon>
        <taxon>Cucujiformia</taxon>
        <taxon>Chrysomeloidea</taxon>
        <taxon>Chrysomelidae</taxon>
        <taxon>Chrysomelinae</taxon>
        <taxon>Chrysomelini</taxon>
        <taxon>Phaedon</taxon>
    </lineage>
</organism>
<keyword evidence="6" id="KW-0067">ATP-binding</keyword>
<feature type="domain" description="ABC transporter" evidence="10">
    <location>
        <begin position="399"/>
        <end position="619"/>
    </location>
</feature>
<dbReference type="Gene3D" id="1.20.1560.10">
    <property type="entry name" value="ABC transporter type 1, transmembrane domain"/>
    <property type="match status" value="2"/>
</dbReference>
<dbReference type="InterPro" id="IPR017871">
    <property type="entry name" value="ABC_transporter-like_CS"/>
</dbReference>
<dbReference type="Pfam" id="PF00664">
    <property type="entry name" value="ABC_membrane"/>
    <property type="match status" value="2"/>
</dbReference>
<feature type="domain" description="ABC transmembrane type-1" evidence="11">
    <location>
        <begin position="94"/>
        <end position="358"/>
    </location>
</feature>
<feature type="transmembrane region" description="Helical" evidence="9">
    <location>
        <begin position="741"/>
        <end position="761"/>
    </location>
</feature>
<dbReference type="GO" id="GO:0016020">
    <property type="term" value="C:membrane"/>
    <property type="evidence" value="ECO:0007669"/>
    <property type="project" value="UniProtKB-SubCell"/>
</dbReference>
<keyword evidence="7 9" id="KW-1133">Transmembrane helix</keyword>
<dbReference type="InterPro" id="IPR036640">
    <property type="entry name" value="ABC1_TM_sf"/>
</dbReference>
<dbReference type="FunFam" id="3.40.50.300:FF:000163">
    <property type="entry name" value="Multidrug resistance-associated protein member 4"/>
    <property type="match status" value="1"/>
</dbReference>
<keyword evidence="13" id="KW-1185">Reference proteome</keyword>
<dbReference type="PROSITE" id="PS50929">
    <property type="entry name" value="ABC_TM1F"/>
    <property type="match status" value="2"/>
</dbReference>